<name>D2UA08_XANAP</name>
<evidence type="ECO:0000313" key="1">
    <source>
        <dbReference type="EMBL" id="CBA15737.1"/>
    </source>
</evidence>
<sequence length="118" mass="12442">MIVRCHFSLKDQSLAMNDHRNLTKTLSALTLLVVGSTAGVAMAGMNADPSANAALETAVSLTSLNDLAMDEFDQAARANNLLVAADGHHDDSIGSHHHHAIASATTAYREAESGRFDV</sequence>
<organism evidence="1 2">
    <name type="scientific">Xanthomonas albilineans (strain GPE PC73 / CFBP 7063)</name>
    <dbReference type="NCBI Taxonomy" id="380358"/>
    <lineage>
        <taxon>Bacteria</taxon>
        <taxon>Pseudomonadati</taxon>
        <taxon>Pseudomonadota</taxon>
        <taxon>Gammaproteobacteria</taxon>
        <taxon>Lysobacterales</taxon>
        <taxon>Lysobacteraceae</taxon>
        <taxon>Xanthomonas</taxon>
    </lineage>
</organism>
<reference evidence="1 2" key="1">
    <citation type="journal article" date="2009" name="BMC Genomics">
        <title>The complete genome sequence of Xanthomonas albilineans provides new insights into the reductive genome evolution of the xylem-limited Xanthomonadaceae.</title>
        <authorList>
            <person name="Pieretti I."/>
            <person name="Royer M."/>
            <person name="Barbe V."/>
            <person name="Carrere S."/>
            <person name="Koebnik R."/>
            <person name="Cociancich S."/>
            <person name="Couloux A."/>
            <person name="Darrasse A."/>
            <person name="Gouzy J."/>
            <person name="Jacques M.A."/>
            <person name="Lauber E."/>
            <person name="Manceau C."/>
            <person name="Mangenot S."/>
            <person name="Poussier S."/>
            <person name="Segurens B."/>
            <person name="Szurek B."/>
            <person name="Verdier V."/>
            <person name="Arlat M."/>
            <person name="Rott P."/>
        </authorList>
    </citation>
    <scope>NUCLEOTIDE SEQUENCE [LARGE SCALE GENOMIC DNA]</scope>
    <source>
        <strain evidence="2">GPE PC73 / CFBP 7063</strain>
    </source>
</reference>
<dbReference type="EMBL" id="FP565176">
    <property type="protein sequence ID" value="CBA15737.1"/>
    <property type="molecule type" value="Genomic_DNA"/>
</dbReference>
<dbReference type="STRING" id="380358.XALC_1227"/>
<dbReference type="AlphaFoldDB" id="D2UA08"/>
<gene>
    <name evidence="1" type="ordered locus">XALc_1227</name>
</gene>
<protein>
    <submittedName>
        <fullName evidence="1">Uncharacterized protein</fullName>
    </submittedName>
</protein>
<evidence type="ECO:0000313" key="2">
    <source>
        <dbReference type="Proteomes" id="UP000001890"/>
    </source>
</evidence>
<dbReference type="KEGG" id="xal:XALC_1227"/>
<keyword evidence="2" id="KW-1185">Reference proteome</keyword>
<proteinExistence type="predicted"/>
<accession>D2UA08</accession>
<dbReference type="Proteomes" id="UP000001890">
    <property type="component" value="Chromosome"/>
</dbReference>